<evidence type="ECO:0000256" key="2">
    <source>
        <dbReference type="ARBA" id="ARBA00022679"/>
    </source>
</evidence>
<dbReference type="InterPro" id="IPR016461">
    <property type="entry name" value="COMT-like"/>
</dbReference>
<keyword evidence="1" id="KW-0489">Methyltransferase</keyword>
<keyword evidence="6" id="KW-1185">Reference proteome</keyword>
<dbReference type="InterPro" id="IPR001077">
    <property type="entry name" value="COMT_C"/>
</dbReference>
<dbReference type="PROSITE" id="PS51683">
    <property type="entry name" value="SAM_OMT_II"/>
    <property type="match status" value="1"/>
</dbReference>
<comment type="caution">
    <text evidence="5">The sequence shown here is derived from an EMBL/GenBank/DDBJ whole genome shotgun (WGS) entry which is preliminary data.</text>
</comment>
<dbReference type="EMBL" id="VICG01000012">
    <property type="protein sequence ID" value="KAA8566481.1"/>
    <property type="molecule type" value="Genomic_DNA"/>
</dbReference>
<reference evidence="5 6" key="1">
    <citation type="submission" date="2019-06" db="EMBL/GenBank/DDBJ databases">
        <title>Genome Sequence of the Brown Rot Fungal Pathogen Monilinia fructicola.</title>
        <authorList>
            <person name="De Miccolis Angelini R.M."/>
            <person name="Landi L."/>
            <person name="Abate D."/>
            <person name="Pollastro S."/>
            <person name="Romanazzi G."/>
            <person name="Faretra F."/>
        </authorList>
    </citation>
    <scope>NUCLEOTIDE SEQUENCE [LARGE SCALE GENOMIC DNA]</scope>
    <source>
        <strain evidence="5 6">Mfrc123</strain>
    </source>
</reference>
<dbReference type="Gene3D" id="3.40.50.150">
    <property type="entry name" value="Vaccinia Virus protein VP39"/>
    <property type="match status" value="1"/>
</dbReference>
<sequence>MGSMSDLEIAFAKITEATKTLGVTIQRLIYLAIQPSLCRAGNYLNLFKILADNGRNLRFLASADIVTEVGEETFIADNVTKALDKSGRKAGMNHTFFIRTISYGTSHRFPIFRLAPEESREVGLLHGMDDCSTRRNGCLVGLIPLEESVKNIDPNRIIFVDVGGGIGHKCLELKTRFPLLQGQVILEDLPVTLEHALSKDGVKDLPQDIFTSRQVKNAKFYYMRNILHDWPEDKCKISLTHLRKAMGPDSAILIDEMILPNTGASCQAMSLDFTMMAALPAMERTKS</sequence>
<protein>
    <recommendedName>
        <fullName evidence="4">O-methyltransferase C-terminal domain-containing protein</fullName>
    </recommendedName>
</protein>
<feature type="domain" description="O-methyltransferase C-terminal" evidence="4">
    <location>
        <begin position="159"/>
        <end position="286"/>
    </location>
</feature>
<dbReference type="GO" id="GO:0032259">
    <property type="term" value="P:methylation"/>
    <property type="evidence" value="ECO:0007669"/>
    <property type="project" value="UniProtKB-KW"/>
</dbReference>
<name>A0A5M9JB65_MONFR</name>
<evidence type="ECO:0000259" key="4">
    <source>
        <dbReference type="Pfam" id="PF00891"/>
    </source>
</evidence>
<keyword evidence="2" id="KW-0808">Transferase</keyword>
<dbReference type="AlphaFoldDB" id="A0A5M9JB65"/>
<dbReference type="PANTHER" id="PTHR43712:SF1">
    <property type="entry name" value="HYPOTHETICAL O-METHYLTRANSFERASE (EUROFUNG)-RELATED"/>
    <property type="match status" value="1"/>
</dbReference>
<organism evidence="5 6">
    <name type="scientific">Monilinia fructicola</name>
    <name type="common">Brown rot fungus</name>
    <name type="synonym">Ciboria fructicola</name>
    <dbReference type="NCBI Taxonomy" id="38448"/>
    <lineage>
        <taxon>Eukaryota</taxon>
        <taxon>Fungi</taxon>
        <taxon>Dikarya</taxon>
        <taxon>Ascomycota</taxon>
        <taxon>Pezizomycotina</taxon>
        <taxon>Leotiomycetes</taxon>
        <taxon>Helotiales</taxon>
        <taxon>Sclerotiniaceae</taxon>
        <taxon>Monilinia</taxon>
    </lineage>
</organism>
<evidence type="ECO:0000313" key="6">
    <source>
        <dbReference type="Proteomes" id="UP000322873"/>
    </source>
</evidence>
<evidence type="ECO:0000256" key="1">
    <source>
        <dbReference type="ARBA" id="ARBA00022603"/>
    </source>
</evidence>
<dbReference type="SUPFAM" id="SSF53335">
    <property type="entry name" value="S-adenosyl-L-methionine-dependent methyltransferases"/>
    <property type="match status" value="1"/>
</dbReference>
<dbReference type="Pfam" id="PF00891">
    <property type="entry name" value="Methyltransf_2"/>
    <property type="match status" value="1"/>
</dbReference>
<dbReference type="GO" id="GO:0008171">
    <property type="term" value="F:O-methyltransferase activity"/>
    <property type="evidence" value="ECO:0007669"/>
    <property type="project" value="InterPro"/>
</dbReference>
<dbReference type="VEuPathDB" id="FungiDB:MFRU_002g03410"/>
<keyword evidence="3" id="KW-0949">S-adenosyl-L-methionine</keyword>
<dbReference type="InterPro" id="IPR029063">
    <property type="entry name" value="SAM-dependent_MTases_sf"/>
</dbReference>
<dbReference type="PANTHER" id="PTHR43712">
    <property type="entry name" value="PUTATIVE (AFU_ORTHOLOGUE AFUA_4G14580)-RELATED"/>
    <property type="match status" value="1"/>
</dbReference>
<dbReference type="Proteomes" id="UP000322873">
    <property type="component" value="Unassembled WGS sequence"/>
</dbReference>
<gene>
    <name evidence="5" type="ORF">EYC84_009043</name>
</gene>
<evidence type="ECO:0000256" key="3">
    <source>
        <dbReference type="ARBA" id="ARBA00022691"/>
    </source>
</evidence>
<accession>A0A5M9JB65</accession>
<proteinExistence type="predicted"/>
<evidence type="ECO:0000313" key="5">
    <source>
        <dbReference type="EMBL" id="KAA8566481.1"/>
    </source>
</evidence>